<accession>A0A9W4DFX8</accession>
<feature type="compositionally biased region" description="Basic and acidic residues" evidence="1">
    <location>
        <begin position="124"/>
        <end position="133"/>
    </location>
</feature>
<comment type="caution">
    <text evidence="2">The sequence shown here is derived from an EMBL/GenBank/DDBJ whole genome shotgun (WGS) entry which is preliminary data.</text>
</comment>
<evidence type="ECO:0000313" key="2">
    <source>
        <dbReference type="EMBL" id="CAG6390614.1"/>
    </source>
</evidence>
<dbReference type="EMBL" id="CAJSLV010000001">
    <property type="protein sequence ID" value="CAG6390614.1"/>
    <property type="molecule type" value="Genomic_DNA"/>
</dbReference>
<gene>
    <name evidence="2" type="ORF">SCOCK_10083</name>
</gene>
<feature type="compositionally biased region" description="Basic and acidic residues" evidence="1">
    <location>
        <begin position="75"/>
        <end position="88"/>
    </location>
</feature>
<evidence type="ECO:0000313" key="3">
    <source>
        <dbReference type="Proteomes" id="UP001152519"/>
    </source>
</evidence>
<evidence type="ECO:0000256" key="1">
    <source>
        <dbReference type="SAM" id="MobiDB-lite"/>
    </source>
</evidence>
<feature type="compositionally biased region" description="Basic residues" evidence="1">
    <location>
        <begin position="145"/>
        <end position="160"/>
    </location>
</feature>
<reference evidence="2" key="1">
    <citation type="submission" date="2021-05" db="EMBL/GenBank/DDBJ databases">
        <authorList>
            <person name="Arsene-Ploetze F."/>
        </authorList>
    </citation>
    <scope>NUCLEOTIDE SEQUENCE</scope>
    <source>
        <strain evidence="2">DSM 42138</strain>
    </source>
</reference>
<feature type="compositionally biased region" description="Low complexity" evidence="1">
    <location>
        <begin position="1"/>
        <end position="15"/>
    </location>
</feature>
<name>A0A9W4DFX8_9ACTN</name>
<feature type="region of interest" description="Disordered" evidence="1">
    <location>
        <begin position="1"/>
        <end position="235"/>
    </location>
</feature>
<sequence>MVPGRPWPSSTPTTTRPRRRNWPPTGSSTACRRAPPPTAASPRSTIRRGPGGQSDLQPDQHDPGQPGSAPGVLQLREERTADPRPGERQHRRRHRPGDGLLPVPAAAAAAPANGRPARTYGGDPVRRALDLPQRRRGHRDGLLRLGRHPHGRHTGTRRHVPPASGLRQGDGRRGPRPADRDLDITGGHPGAVTPRDGTPRGRWGSGRCAGTRKASPRTCAAGAGEPGGRNGRRPERVWAEVYGRTGGAASLPPCPP</sequence>
<organism evidence="2 3">
    <name type="scientific">Actinacidiphila cocklensis</name>
    <dbReference type="NCBI Taxonomy" id="887465"/>
    <lineage>
        <taxon>Bacteria</taxon>
        <taxon>Bacillati</taxon>
        <taxon>Actinomycetota</taxon>
        <taxon>Actinomycetes</taxon>
        <taxon>Kitasatosporales</taxon>
        <taxon>Streptomycetaceae</taxon>
        <taxon>Actinacidiphila</taxon>
    </lineage>
</organism>
<feature type="compositionally biased region" description="Low complexity" evidence="1">
    <location>
        <begin position="22"/>
        <end position="33"/>
    </location>
</feature>
<protein>
    <submittedName>
        <fullName evidence="2">Uncharacterized protein</fullName>
    </submittedName>
</protein>
<dbReference type="Proteomes" id="UP001152519">
    <property type="component" value="Unassembled WGS sequence"/>
</dbReference>
<proteinExistence type="predicted"/>
<feature type="compositionally biased region" description="Basic and acidic residues" evidence="1">
    <location>
        <begin position="169"/>
        <end position="183"/>
    </location>
</feature>
<dbReference type="PROSITE" id="PS51257">
    <property type="entry name" value="PROKAR_LIPOPROTEIN"/>
    <property type="match status" value="1"/>
</dbReference>
<dbReference type="AlphaFoldDB" id="A0A9W4DFX8"/>
<keyword evidence="3" id="KW-1185">Reference proteome</keyword>